<proteinExistence type="inferred from homology"/>
<dbReference type="EMBL" id="BAFH01000003">
    <property type="protein sequence ID" value="GAB63042.1"/>
    <property type="molecule type" value="Genomic_DNA"/>
</dbReference>
<keyword evidence="4" id="KW-1185">Reference proteome</keyword>
<dbReference type="Gene3D" id="3.30.1120.10">
    <property type="match status" value="1"/>
</dbReference>
<dbReference type="Gene3D" id="3.40.720.10">
    <property type="entry name" value="Alkaline Phosphatase, subunit A"/>
    <property type="match status" value="1"/>
</dbReference>
<dbReference type="InterPro" id="IPR013320">
    <property type="entry name" value="ConA-like_dom_sf"/>
</dbReference>
<organism evidence="3 4">
    <name type="scientific">Candidatus Jettenia caeni</name>
    <dbReference type="NCBI Taxonomy" id="247490"/>
    <lineage>
        <taxon>Bacteria</taxon>
        <taxon>Pseudomonadati</taxon>
        <taxon>Planctomycetota</taxon>
        <taxon>Candidatus Brocadiia</taxon>
        <taxon>Candidatus Brocadiales</taxon>
        <taxon>Candidatus Brocadiaceae</taxon>
        <taxon>Candidatus Jettenia</taxon>
    </lineage>
</organism>
<protein>
    <submittedName>
        <fullName evidence="3">Sulfatase</fullName>
    </submittedName>
</protein>
<dbReference type="PANTHER" id="PTHR42693">
    <property type="entry name" value="ARYLSULFATASE FAMILY MEMBER"/>
    <property type="match status" value="1"/>
</dbReference>
<dbReference type="InterPro" id="IPR000917">
    <property type="entry name" value="Sulfatase_N"/>
</dbReference>
<dbReference type="SUPFAM" id="SSF49899">
    <property type="entry name" value="Concanavalin A-like lectins/glucanases"/>
    <property type="match status" value="1"/>
</dbReference>
<dbReference type="InterPro" id="IPR017850">
    <property type="entry name" value="Alkaline_phosphatase_core_sf"/>
</dbReference>
<gene>
    <name evidence="3" type="ORF">KSU1_C1446</name>
</gene>
<evidence type="ECO:0000313" key="3">
    <source>
        <dbReference type="EMBL" id="GAB63042.1"/>
    </source>
</evidence>
<dbReference type="OrthoDB" id="9762324at2"/>
<dbReference type="SUPFAM" id="SSF53649">
    <property type="entry name" value="Alkaline phosphatase-like"/>
    <property type="match status" value="1"/>
</dbReference>
<reference evidence="3 4" key="1">
    <citation type="journal article" date="2012" name="FEBS Lett.">
        <title>Anammox organism KSU-1 expresses a NirK-type copper-containing nitrite reductase instead of a NirS-type with cytochrome cd1.</title>
        <authorList>
            <person name="Hira D."/>
            <person name="Toh H."/>
            <person name="Migita C.T."/>
            <person name="Okubo H."/>
            <person name="Nishiyama T."/>
            <person name="Hattori M."/>
            <person name="Furukawa K."/>
            <person name="Fujii T."/>
        </authorList>
    </citation>
    <scope>NUCLEOTIDE SEQUENCE [LARGE SCALE GENOMIC DNA]</scope>
</reference>
<dbReference type="Pfam" id="PF00884">
    <property type="entry name" value="Sulfatase"/>
    <property type="match status" value="1"/>
</dbReference>
<evidence type="ECO:0000313" key="4">
    <source>
        <dbReference type="Proteomes" id="UP000002985"/>
    </source>
</evidence>
<dbReference type="Proteomes" id="UP000002985">
    <property type="component" value="Unassembled WGS sequence"/>
</dbReference>
<dbReference type="STRING" id="247490.KSU1_C1446"/>
<evidence type="ECO:0000256" key="1">
    <source>
        <dbReference type="ARBA" id="ARBA00008779"/>
    </source>
</evidence>
<dbReference type="eggNOG" id="COG3119">
    <property type="taxonomic scope" value="Bacteria"/>
</dbReference>
<dbReference type="InterPro" id="IPR050738">
    <property type="entry name" value="Sulfatase"/>
</dbReference>
<feature type="domain" description="Sulfatase N-terminal" evidence="2">
    <location>
        <begin position="79"/>
        <end position="493"/>
    </location>
</feature>
<dbReference type="CDD" id="cd16025">
    <property type="entry name" value="PAS_like"/>
    <property type="match status" value="1"/>
</dbReference>
<comment type="caution">
    <text evidence="3">The sequence shown here is derived from an EMBL/GenBank/DDBJ whole genome shotgun (WGS) entry which is preliminary data.</text>
</comment>
<accession>I3IMU7</accession>
<comment type="similarity">
    <text evidence="1">Belongs to the sulfatase family.</text>
</comment>
<dbReference type="AlphaFoldDB" id="I3IMU7"/>
<evidence type="ECO:0000259" key="2">
    <source>
        <dbReference type="Pfam" id="PF00884"/>
    </source>
</evidence>
<sequence length="819" mass="91400">MKRKEIEMGTTSHQQQWFRRFSGLLFTVLVMLVATVSCQSPRSTVLPIPEPPFKGKMGRTYKESQPDKIPITRAPAGAPNVLVILIDDCGFGQWSTFGGQISTPNLDRLAENGLRYTRFHTTALCSPTRAALLSGRNHHSVGTGVVTEIGTAYPGYTGQIPKNAAMISEILRQNGYSTAFFGKNHNVPDWETSISGPYDRWPGLQGFDHFYGFIGGEANQWAPALYRDNQPVEMKVPKGKEGHYTLNDSLADEAIKYIFQQKSVTPDRPFFIYFAPGATHAPHHVPKEWLDKFKGQFDQGWDKYREETYQRQLKLGVIPPGTKLTPRPKEIPAYNSLTPDQKRVAARLMEAFAAYTAQTDYEVGRILDAVEQTGQLHNTLIFWIIGDNGASMEGTLYGAFNEMAALGGIQEDPSYLLKHLDEIGGPTAYNHYPVGWAWAMNTPFQWGKQVASHLGGTRNPMVIAWQGRITDQGGIRTQFHHIIDIVPTILEAVKIAEPTEVSGVKQKPIEGVSMMYSFNSASAKGTRHVQYFEMFGNRALYKDGWVAACRHGRLPWTMGSYDFDKDNWELYDLAHDFSEDNDVAAQYPDKLKDLQDAFWVEAKKYQVLPLDDRLTERVDPTLRPSLIEGRTKFTYYPGSIRIPESSAAQIKNRSHTITAYVDVPQGGADGVLAAEGGVVGGYTLYIKDGRPTYEYNYVTQVRYKVTGSEVMAPGPNTIRMEFSYDGGGLGRGGTVTLFVNDKKVGEGRIEKTGWGRFSADETFDIGEDTGSPVSADYASPNRFTGTLKKVEIDTQPMNLSAVDKQKIRTTKREARLAME</sequence>
<dbReference type="PANTHER" id="PTHR42693:SF43">
    <property type="entry name" value="BLL2667 PROTEIN"/>
    <property type="match status" value="1"/>
</dbReference>
<name>I3IMU7_9BACT</name>